<evidence type="ECO:0000256" key="4">
    <source>
        <dbReference type="ARBA" id="ARBA00022475"/>
    </source>
</evidence>
<keyword evidence="9 13" id="KW-1133">Transmembrane helix</keyword>
<feature type="transmembrane region" description="Helical" evidence="13">
    <location>
        <begin position="40"/>
        <end position="62"/>
    </location>
</feature>
<evidence type="ECO:0000256" key="2">
    <source>
        <dbReference type="ARBA" id="ARBA00009137"/>
    </source>
</evidence>
<accession>F4KJQ4</accession>
<dbReference type="OrthoDB" id="9810952at2"/>
<sequence>MRRINLPFVGSIVGGICLIECIFLFLSIVVSLIMRDYTVVPLLVTLGIALLVGIVLLLCGRLKHSDKLGRREAMLAVSMTWLVVALIGMIPFLVGGYLPRFSNAFFESVSGFTTTGASTFTSVEHLPKGILFWRSIMQWQGGIGVVVFSLALSPVLGKDIGLLYQAEVTGVDHDRFMPRIKEVAIRLAAVYTLLTIVLILLLRLTPIPLFDATCMALTCLSTGGFSIYDQPFEVINSPYFETILMIFMVIGGLNMTLIFFAFKGQVKQLFKDEQTRWFLGIILVTAMLVTLHLVISQIQPHLGKAIRDAFFQIVSLISTTGYVYADYGSWGPFFMLCGLFVMLICGCAGSTAGGLKVIRFVIMSKTLPKEIAHRVSPNLVAPLRINGKSVPDEAVYKVMGFFFGYIALIFLGTFCLTFTGNDFISAGTASVSAIGNVGPAFGDYVFNFSSASSFDLFVLSFLMLAGRLELFTVLSLFAPAFWRR</sequence>
<dbReference type="InterPro" id="IPR004772">
    <property type="entry name" value="TrkH"/>
</dbReference>
<organism evidence="14 15">
    <name type="scientific">Porphyromonas asaccharolytica (strain ATCC 25260 / DSM 20707 / BCRC 10618 / CCUG 7834 / JCM 6326 / LMG 13178 / VPI 4198 / B440)</name>
    <name type="common">Bacteroides asaccharolyticus</name>
    <dbReference type="NCBI Taxonomy" id="879243"/>
    <lineage>
        <taxon>Bacteria</taxon>
        <taxon>Pseudomonadati</taxon>
        <taxon>Bacteroidota</taxon>
        <taxon>Bacteroidia</taxon>
        <taxon>Bacteroidales</taxon>
        <taxon>Porphyromonadaceae</taxon>
        <taxon>Porphyromonas</taxon>
    </lineage>
</organism>
<feature type="transmembrane region" description="Helical" evidence="13">
    <location>
        <begin position="456"/>
        <end position="482"/>
    </location>
</feature>
<evidence type="ECO:0000256" key="7">
    <source>
        <dbReference type="ARBA" id="ARBA00022692"/>
    </source>
</evidence>
<dbReference type="RefSeq" id="WP_013760182.1">
    <property type="nucleotide sequence ID" value="NC_015501.1"/>
</dbReference>
<evidence type="ECO:0000256" key="6">
    <source>
        <dbReference type="ARBA" id="ARBA00022538"/>
    </source>
</evidence>
<evidence type="ECO:0000313" key="14">
    <source>
        <dbReference type="EMBL" id="AEE12631.1"/>
    </source>
</evidence>
<dbReference type="STRING" id="879243.Poras_0681"/>
<feature type="transmembrane region" description="Helical" evidence="13">
    <location>
        <begin position="240"/>
        <end position="262"/>
    </location>
</feature>
<keyword evidence="5" id="KW-0997">Cell inner membrane</keyword>
<evidence type="ECO:0000256" key="12">
    <source>
        <dbReference type="PIRSR" id="PIRSR006247-1"/>
    </source>
</evidence>
<name>F4KJQ4_PORAD</name>
<dbReference type="HOGENOM" id="CLU_030708_0_2_10"/>
<evidence type="ECO:0000256" key="5">
    <source>
        <dbReference type="ARBA" id="ARBA00022519"/>
    </source>
</evidence>
<dbReference type="EMBL" id="CP002689">
    <property type="protein sequence ID" value="AEE12631.1"/>
    <property type="molecule type" value="Genomic_DNA"/>
</dbReference>
<proteinExistence type="inferred from homology"/>
<dbReference type="GO" id="GO:0015379">
    <property type="term" value="F:potassium:chloride symporter activity"/>
    <property type="evidence" value="ECO:0007669"/>
    <property type="project" value="InterPro"/>
</dbReference>
<feature type="binding site" evidence="12">
    <location>
        <position position="114"/>
    </location>
    <ligand>
        <name>K(+)</name>
        <dbReference type="ChEBI" id="CHEBI:29103"/>
    </ligand>
</feature>
<gene>
    <name evidence="14" type="ordered locus">Poras_0681</name>
</gene>
<feature type="transmembrane region" description="Helical" evidence="13">
    <location>
        <begin position="136"/>
        <end position="156"/>
    </location>
</feature>
<dbReference type="Proteomes" id="UP000006545">
    <property type="component" value="Chromosome"/>
</dbReference>
<dbReference type="PANTHER" id="PTHR32024:SF2">
    <property type="entry name" value="TRK SYSTEM POTASSIUM UPTAKE PROTEIN TRKG-RELATED"/>
    <property type="match status" value="1"/>
</dbReference>
<keyword evidence="8 12" id="KW-0630">Potassium</keyword>
<keyword evidence="3" id="KW-0813">Transport</keyword>
<keyword evidence="15" id="KW-1185">Reference proteome</keyword>
<dbReference type="Pfam" id="PF02386">
    <property type="entry name" value="TrkH"/>
    <property type="match status" value="1"/>
</dbReference>
<evidence type="ECO:0000256" key="8">
    <source>
        <dbReference type="ARBA" id="ARBA00022958"/>
    </source>
</evidence>
<feature type="binding site" evidence="12">
    <location>
        <position position="223"/>
    </location>
    <ligand>
        <name>K(+)</name>
        <dbReference type="ChEBI" id="CHEBI:29103"/>
    </ligand>
</feature>
<protein>
    <submittedName>
        <fullName evidence="14">Cation transporter</fullName>
    </submittedName>
</protein>
<feature type="transmembrane region" description="Helical" evidence="13">
    <location>
        <begin position="394"/>
        <end position="419"/>
    </location>
</feature>
<feature type="binding site" evidence="12">
    <location>
        <position position="436"/>
    </location>
    <ligand>
        <name>K(+)</name>
        <dbReference type="ChEBI" id="CHEBI:29103"/>
    </ligand>
</feature>
<feature type="binding site" evidence="12">
    <location>
        <position position="437"/>
    </location>
    <ligand>
        <name>K(+)</name>
        <dbReference type="ChEBI" id="CHEBI:29103"/>
    </ligand>
</feature>
<dbReference type="PANTHER" id="PTHR32024">
    <property type="entry name" value="TRK SYSTEM POTASSIUM UPTAKE PROTEIN TRKG-RELATED"/>
    <property type="match status" value="1"/>
</dbReference>
<feature type="transmembrane region" description="Helical" evidence="13">
    <location>
        <begin position="331"/>
        <end position="355"/>
    </location>
</feature>
<keyword evidence="12" id="KW-0479">Metal-binding</keyword>
<evidence type="ECO:0000256" key="9">
    <source>
        <dbReference type="ARBA" id="ARBA00022989"/>
    </source>
</evidence>
<keyword evidence="11 13" id="KW-0472">Membrane</keyword>
<evidence type="ECO:0000256" key="1">
    <source>
        <dbReference type="ARBA" id="ARBA00004429"/>
    </source>
</evidence>
<dbReference type="KEGG" id="pah:Poras_0681"/>
<feature type="transmembrane region" description="Helical" evidence="13">
    <location>
        <begin position="277"/>
        <end position="296"/>
    </location>
</feature>
<feature type="binding site" evidence="12">
    <location>
        <position position="319"/>
    </location>
    <ligand>
        <name>K(+)</name>
        <dbReference type="ChEBI" id="CHEBI:29103"/>
    </ligand>
</feature>
<dbReference type="PIRSF" id="PIRSF006247">
    <property type="entry name" value="TrkH"/>
    <property type="match status" value="1"/>
</dbReference>
<dbReference type="GO" id="GO:0046872">
    <property type="term" value="F:metal ion binding"/>
    <property type="evidence" value="ECO:0007669"/>
    <property type="project" value="UniProtKB-KW"/>
</dbReference>
<dbReference type="InterPro" id="IPR003445">
    <property type="entry name" value="Cat_transpt"/>
</dbReference>
<feature type="transmembrane region" description="Helical" evidence="13">
    <location>
        <begin position="183"/>
        <end position="202"/>
    </location>
</feature>
<keyword evidence="6" id="KW-0633">Potassium transport</keyword>
<feature type="transmembrane region" description="Helical" evidence="13">
    <location>
        <begin position="74"/>
        <end position="98"/>
    </location>
</feature>
<feature type="transmembrane region" description="Helical" evidence="13">
    <location>
        <begin position="12"/>
        <end position="34"/>
    </location>
</feature>
<comment type="subcellular location">
    <subcellularLocation>
        <location evidence="1">Cell inner membrane</location>
        <topology evidence="1">Multi-pass membrane protein</topology>
    </subcellularLocation>
</comment>
<keyword evidence="10" id="KW-0406">Ion transport</keyword>
<evidence type="ECO:0000256" key="13">
    <source>
        <dbReference type="SAM" id="Phobius"/>
    </source>
</evidence>
<evidence type="ECO:0000256" key="11">
    <source>
        <dbReference type="ARBA" id="ARBA00023136"/>
    </source>
</evidence>
<keyword evidence="4" id="KW-1003">Cell membrane</keyword>
<feature type="binding site" evidence="12">
    <location>
        <position position="115"/>
    </location>
    <ligand>
        <name>K(+)</name>
        <dbReference type="ChEBI" id="CHEBI:29103"/>
    </ligand>
</feature>
<comment type="similarity">
    <text evidence="2">Belongs to the TrkH potassium transport family.</text>
</comment>
<keyword evidence="7 13" id="KW-0812">Transmembrane</keyword>
<evidence type="ECO:0000313" key="15">
    <source>
        <dbReference type="Proteomes" id="UP000006545"/>
    </source>
</evidence>
<reference evidence="15" key="1">
    <citation type="submission" date="2011-04" db="EMBL/GenBank/DDBJ databases">
        <title>The complete genome of Porphyromonas asaccharolytica DSM 20707.</title>
        <authorList>
            <person name="Lucas S."/>
            <person name="Han J."/>
            <person name="Lapidus A."/>
            <person name="Bruce D."/>
            <person name="Goodwin L."/>
            <person name="Pitluck S."/>
            <person name="Peters L."/>
            <person name="Kyrpides N."/>
            <person name="Mavromatis K."/>
            <person name="Ivanova N."/>
            <person name="Ovchinnikova G."/>
            <person name="Pagani I."/>
            <person name="Lu M."/>
            <person name="Detter J.C."/>
            <person name="Tapia R."/>
            <person name="Han C."/>
            <person name="Land M."/>
            <person name="Hauser L."/>
            <person name="Markowitz V."/>
            <person name="Cheng J.-F."/>
            <person name="Hugenholtz P."/>
            <person name="Woyke T."/>
            <person name="Wu D."/>
            <person name="Gronow S."/>
            <person name="Wellnitz S."/>
            <person name="Brambilla E."/>
            <person name="Klenk H.-P."/>
            <person name="Eisen J.A."/>
        </authorList>
    </citation>
    <scope>NUCLEOTIDE SEQUENCE [LARGE SCALE GENOMIC DNA]</scope>
    <source>
        <strain evidence="15">ATCC 25260 / DSM 20707 / VPI 4198</strain>
    </source>
</reference>
<feature type="binding site" evidence="12">
    <location>
        <position position="320"/>
    </location>
    <ligand>
        <name>K(+)</name>
        <dbReference type="ChEBI" id="CHEBI:29103"/>
    </ligand>
</feature>
<dbReference type="eggNOG" id="COG0168">
    <property type="taxonomic scope" value="Bacteria"/>
</dbReference>
<evidence type="ECO:0000256" key="3">
    <source>
        <dbReference type="ARBA" id="ARBA00022448"/>
    </source>
</evidence>
<evidence type="ECO:0000256" key="10">
    <source>
        <dbReference type="ARBA" id="ARBA00023065"/>
    </source>
</evidence>
<dbReference type="GO" id="GO:0005886">
    <property type="term" value="C:plasma membrane"/>
    <property type="evidence" value="ECO:0007669"/>
    <property type="project" value="UniProtKB-SubCell"/>
</dbReference>
<dbReference type="AlphaFoldDB" id="F4KJQ4"/>